<feature type="transmembrane region" description="Helical" evidence="2">
    <location>
        <begin position="192"/>
        <end position="214"/>
    </location>
</feature>
<feature type="transmembrane region" description="Helical" evidence="2">
    <location>
        <begin position="147"/>
        <end position="172"/>
    </location>
</feature>
<name>A0AAD5TUT0_9FUNG</name>
<evidence type="ECO:0000256" key="2">
    <source>
        <dbReference type="SAM" id="Phobius"/>
    </source>
</evidence>
<dbReference type="Proteomes" id="UP001211065">
    <property type="component" value="Unassembled WGS sequence"/>
</dbReference>
<dbReference type="AlphaFoldDB" id="A0AAD5TUT0"/>
<feature type="transmembrane region" description="Helical" evidence="2">
    <location>
        <begin position="67"/>
        <end position="87"/>
    </location>
</feature>
<protein>
    <submittedName>
        <fullName evidence="3">Uncharacterized protein</fullName>
    </submittedName>
</protein>
<feature type="transmembrane region" description="Helical" evidence="2">
    <location>
        <begin position="25"/>
        <end position="47"/>
    </location>
</feature>
<gene>
    <name evidence="3" type="ORF">HK099_000707</name>
</gene>
<evidence type="ECO:0000313" key="3">
    <source>
        <dbReference type="EMBL" id="KAJ3205757.1"/>
    </source>
</evidence>
<feature type="transmembrane region" description="Helical" evidence="2">
    <location>
        <begin position="107"/>
        <end position="135"/>
    </location>
</feature>
<feature type="region of interest" description="Disordered" evidence="1">
    <location>
        <begin position="324"/>
        <end position="362"/>
    </location>
</feature>
<keyword evidence="2" id="KW-0472">Membrane</keyword>
<reference evidence="3" key="1">
    <citation type="submission" date="2020-05" db="EMBL/GenBank/DDBJ databases">
        <title>Phylogenomic resolution of chytrid fungi.</title>
        <authorList>
            <person name="Stajich J.E."/>
            <person name="Amses K."/>
            <person name="Simmons R."/>
            <person name="Seto K."/>
            <person name="Myers J."/>
            <person name="Bonds A."/>
            <person name="Quandt C.A."/>
            <person name="Barry K."/>
            <person name="Liu P."/>
            <person name="Grigoriev I."/>
            <person name="Longcore J.E."/>
            <person name="James T.Y."/>
        </authorList>
    </citation>
    <scope>NUCLEOTIDE SEQUENCE</scope>
    <source>
        <strain evidence="3">JEL0476</strain>
    </source>
</reference>
<accession>A0AAD5TUT0</accession>
<organism evidence="3 4">
    <name type="scientific">Clydaea vesicula</name>
    <dbReference type="NCBI Taxonomy" id="447962"/>
    <lineage>
        <taxon>Eukaryota</taxon>
        <taxon>Fungi</taxon>
        <taxon>Fungi incertae sedis</taxon>
        <taxon>Chytridiomycota</taxon>
        <taxon>Chytridiomycota incertae sedis</taxon>
        <taxon>Chytridiomycetes</taxon>
        <taxon>Lobulomycetales</taxon>
        <taxon>Lobulomycetaceae</taxon>
        <taxon>Clydaea</taxon>
    </lineage>
</organism>
<proteinExistence type="predicted"/>
<keyword evidence="4" id="KW-1185">Reference proteome</keyword>
<evidence type="ECO:0000256" key="1">
    <source>
        <dbReference type="SAM" id="MobiDB-lite"/>
    </source>
</evidence>
<feature type="compositionally biased region" description="Polar residues" evidence="1">
    <location>
        <begin position="326"/>
        <end position="362"/>
    </location>
</feature>
<keyword evidence="2" id="KW-0812">Transmembrane</keyword>
<evidence type="ECO:0000313" key="4">
    <source>
        <dbReference type="Proteomes" id="UP001211065"/>
    </source>
</evidence>
<dbReference type="EMBL" id="JADGJW010001178">
    <property type="protein sequence ID" value="KAJ3205757.1"/>
    <property type="molecule type" value="Genomic_DNA"/>
</dbReference>
<keyword evidence="2" id="KW-1133">Transmembrane helix</keyword>
<sequence>MEENNTILENNATDLDFSQYGEYSAIFWSSTMLNTILLAINILNLILAICEPEFLKVKSTYHRKLTIMAATLNVIATVTYYPSLFWYDESIQLYMETLDSDYLYQNILYAICNFTWELTLFCHTFIVIFRFNLLNNLFTYNKHLERFIIVITGLVFTFDCFVVVPLNTFYLFNNSCESCQIFWSEFYVNYAAFTQSYVSFIDMTAGTTFILLLLKSSTKPKNPIIISKKIRLKKKIQKVPISSSKKRLNMARTKIRIILFFWNLFAFCSLILMVTSIFSNLLESYILCGIGYIFCSFEILMSQTILSQVKSSLLVIMSQGKKDNSCFESSQRSNVSGDNESSYYNESQVQSELPLTSSIPGG</sequence>
<feature type="transmembrane region" description="Helical" evidence="2">
    <location>
        <begin position="284"/>
        <end position="301"/>
    </location>
</feature>
<comment type="caution">
    <text evidence="3">The sequence shown here is derived from an EMBL/GenBank/DDBJ whole genome shotgun (WGS) entry which is preliminary data.</text>
</comment>
<feature type="transmembrane region" description="Helical" evidence="2">
    <location>
        <begin position="255"/>
        <end position="278"/>
    </location>
</feature>